<dbReference type="GO" id="GO:0005886">
    <property type="term" value="C:plasma membrane"/>
    <property type="evidence" value="ECO:0007669"/>
    <property type="project" value="UniProtKB-SubCell"/>
</dbReference>
<keyword evidence="5 6" id="KW-0472">Membrane</keyword>
<evidence type="ECO:0000313" key="9">
    <source>
        <dbReference type="Proteomes" id="UP000189810"/>
    </source>
</evidence>
<dbReference type="PANTHER" id="PTHR42688">
    <property type="entry name" value="CONSERVED PROTEIN"/>
    <property type="match status" value="1"/>
</dbReference>
<feature type="transmembrane region" description="Helical" evidence="6">
    <location>
        <begin position="31"/>
        <end position="52"/>
    </location>
</feature>
<dbReference type="EMBL" id="LT670846">
    <property type="protein sequence ID" value="SHK22959.1"/>
    <property type="molecule type" value="Genomic_DNA"/>
</dbReference>
<sequence>MKGKGSYKLIILFGLVSLISDFTYEGAKSIIGPYLFTLGASAVVVGFVSGISEFLGYFLRLVSGHIADKLKAYWFLTILGYAVNLFSVPLIGLTKNWKVVALLMSLERFGKAVRTPPRDVLLSFITQKVGHGKGFGLHEFMDQVGAILGPLYVALMLGFGYQLAFVSLFIPASLAMLLLAWIKRVYPEEEVERVSSKDGVKNVSLSGDFLQYLAASSIYALSFLPFPIVSYHLKASGFTDMSIPVLFSLAMFSDAVFALLFGYIFDKYGVKSVAFAPLLSSVASPVILYLSPILGLLIWGGSLGIQESIMRSAVASMVAESSRGRAYGIFYFSFGLFSFLGSLALGYLYSLEPAYMVLWSVLLGLISTSILVLLRV</sequence>
<organism evidence="8 9">
    <name type="scientific">Thermocrinis minervae</name>
    <dbReference type="NCBI Taxonomy" id="381751"/>
    <lineage>
        <taxon>Bacteria</taxon>
        <taxon>Pseudomonadati</taxon>
        <taxon>Aquificota</taxon>
        <taxon>Aquificia</taxon>
        <taxon>Aquificales</taxon>
        <taxon>Aquificaceae</taxon>
        <taxon>Thermocrinis</taxon>
    </lineage>
</organism>
<evidence type="ECO:0000256" key="5">
    <source>
        <dbReference type="ARBA" id="ARBA00023136"/>
    </source>
</evidence>
<feature type="domain" description="Major facilitator superfamily (MFS) profile" evidence="7">
    <location>
        <begin position="1"/>
        <end position="190"/>
    </location>
</feature>
<dbReference type="SUPFAM" id="SSF103473">
    <property type="entry name" value="MFS general substrate transporter"/>
    <property type="match status" value="1"/>
</dbReference>
<dbReference type="InterPro" id="IPR036259">
    <property type="entry name" value="MFS_trans_sf"/>
</dbReference>
<feature type="transmembrane region" description="Helical" evidence="6">
    <location>
        <begin position="285"/>
        <end position="305"/>
    </location>
</feature>
<keyword evidence="4 6" id="KW-1133">Transmembrane helix</keyword>
<accession>A0A1M6QRM0</accession>
<evidence type="ECO:0000259" key="7">
    <source>
        <dbReference type="PROSITE" id="PS50850"/>
    </source>
</evidence>
<dbReference type="Gene3D" id="1.20.1250.20">
    <property type="entry name" value="MFS general substrate transporter like domains"/>
    <property type="match status" value="2"/>
</dbReference>
<protein>
    <submittedName>
        <fullName evidence="8">Major Facilitator Superfamily protein</fullName>
    </submittedName>
</protein>
<reference evidence="8 9" key="1">
    <citation type="submission" date="2016-11" db="EMBL/GenBank/DDBJ databases">
        <authorList>
            <person name="Jaros S."/>
            <person name="Januszkiewicz K."/>
            <person name="Wedrychowicz H."/>
        </authorList>
    </citation>
    <scope>NUCLEOTIDE SEQUENCE [LARGE SCALE GENOMIC DNA]</scope>
    <source>
        <strain evidence="8 9">DSM 19557</strain>
    </source>
</reference>
<dbReference type="InterPro" id="IPR052425">
    <property type="entry name" value="Uncharacterized_MFS-type"/>
</dbReference>
<gene>
    <name evidence="8" type="ORF">SAMN05444391_0365</name>
</gene>
<feature type="transmembrane region" description="Helical" evidence="6">
    <location>
        <begin position="245"/>
        <end position="265"/>
    </location>
</feature>
<evidence type="ECO:0000313" key="8">
    <source>
        <dbReference type="EMBL" id="SHK22959.1"/>
    </source>
</evidence>
<dbReference type="OrthoDB" id="9803985at2"/>
<feature type="transmembrane region" description="Helical" evidence="6">
    <location>
        <begin position="6"/>
        <end position="24"/>
    </location>
</feature>
<proteinExistence type="predicted"/>
<dbReference type="GO" id="GO:0022857">
    <property type="term" value="F:transmembrane transporter activity"/>
    <property type="evidence" value="ECO:0007669"/>
    <property type="project" value="InterPro"/>
</dbReference>
<dbReference type="STRING" id="381751.SAMN05444391_0365"/>
<dbReference type="Proteomes" id="UP000189810">
    <property type="component" value="Chromosome I"/>
</dbReference>
<evidence type="ECO:0000256" key="1">
    <source>
        <dbReference type="ARBA" id="ARBA00004651"/>
    </source>
</evidence>
<dbReference type="PANTHER" id="PTHR42688:SF1">
    <property type="entry name" value="BLR5212 PROTEIN"/>
    <property type="match status" value="1"/>
</dbReference>
<keyword evidence="9" id="KW-1185">Reference proteome</keyword>
<dbReference type="AlphaFoldDB" id="A0A1M6QRM0"/>
<evidence type="ECO:0000256" key="4">
    <source>
        <dbReference type="ARBA" id="ARBA00022989"/>
    </source>
</evidence>
<dbReference type="PROSITE" id="PS50850">
    <property type="entry name" value="MFS"/>
    <property type="match status" value="1"/>
</dbReference>
<evidence type="ECO:0000256" key="3">
    <source>
        <dbReference type="ARBA" id="ARBA00022692"/>
    </source>
</evidence>
<dbReference type="Pfam" id="PF07690">
    <property type="entry name" value="MFS_1"/>
    <property type="match status" value="1"/>
</dbReference>
<evidence type="ECO:0000256" key="6">
    <source>
        <dbReference type="SAM" id="Phobius"/>
    </source>
</evidence>
<keyword evidence="3 6" id="KW-0812">Transmembrane</keyword>
<dbReference type="RefSeq" id="WP_079653543.1">
    <property type="nucleotide sequence ID" value="NZ_LT670846.1"/>
</dbReference>
<feature type="transmembrane region" description="Helical" evidence="6">
    <location>
        <begin position="151"/>
        <end position="182"/>
    </location>
</feature>
<name>A0A1M6QRM0_9AQUI</name>
<feature type="transmembrane region" description="Helical" evidence="6">
    <location>
        <begin position="326"/>
        <end position="349"/>
    </location>
</feature>
<keyword evidence="2" id="KW-1003">Cell membrane</keyword>
<evidence type="ECO:0000256" key="2">
    <source>
        <dbReference type="ARBA" id="ARBA00022475"/>
    </source>
</evidence>
<feature type="transmembrane region" description="Helical" evidence="6">
    <location>
        <begin position="355"/>
        <end position="374"/>
    </location>
</feature>
<feature type="transmembrane region" description="Helical" evidence="6">
    <location>
        <begin position="72"/>
        <end position="94"/>
    </location>
</feature>
<dbReference type="InterPro" id="IPR011701">
    <property type="entry name" value="MFS"/>
</dbReference>
<dbReference type="InterPro" id="IPR020846">
    <property type="entry name" value="MFS_dom"/>
</dbReference>
<comment type="subcellular location">
    <subcellularLocation>
        <location evidence="1">Cell membrane</location>
        <topology evidence="1">Multi-pass membrane protein</topology>
    </subcellularLocation>
</comment>
<feature type="transmembrane region" description="Helical" evidence="6">
    <location>
        <begin position="209"/>
        <end position="233"/>
    </location>
</feature>
<dbReference type="CDD" id="cd17370">
    <property type="entry name" value="MFS_MJ1317_like"/>
    <property type="match status" value="1"/>
</dbReference>